<proteinExistence type="predicted"/>
<organism evidence="8 9">
    <name type="scientific">Sorangium cellulosum</name>
    <name type="common">Polyangium cellulosum</name>
    <dbReference type="NCBI Taxonomy" id="56"/>
    <lineage>
        <taxon>Bacteria</taxon>
        <taxon>Pseudomonadati</taxon>
        <taxon>Myxococcota</taxon>
        <taxon>Polyangia</taxon>
        <taxon>Polyangiales</taxon>
        <taxon>Polyangiaceae</taxon>
        <taxon>Sorangium</taxon>
    </lineage>
</organism>
<evidence type="ECO:0000313" key="9">
    <source>
        <dbReference type="Proteomes" id="UP000238348"/>
    </source>
</evidence>
<feature type="binding site" evidence="5">
    <location>
        <position position="48"/>
    </location>
    <ligand>
        <name>ATP</name>
        <dbReference type="ChEBI" id="CHEBI:30616"/>
    </ligand>
</feature>
<protein>
    <recommendedName>
        <fullName evidence="7">Protein kinase domain-containing protein</fullName>
    </recommendedName>
</protein>
<dbReference type="SMART" id="SM00220">
    <property type="entry name" value="S_TKc"/>
    <property type="match status" value="1"/>
</dbReference>
<reference evidence="8 9" key="1">
    <citation type="submission" date="2015-09" db="EMBL/GenBank/DDBJ databases">
        <title>Sorangium comparison.</title>
        <authorList>
            <person name="Zaburannyi N."/>
            <person name="Bunk B."/>
            <person name="Overmann J."/>
            <person name="Mueller R."/>
        </authorList>
    </citation>
    <scope>NUCLEOTIDE SEQUENCE [LARGE SCALE GENOMIC DNA]</scope>
    <source>
        <strain evidence="8 9">So ce26</strain>
    </source>
</reference>
<dbReference type="InterPro" id="IPR000719">
    <property type="entry name" value="Prot_kinase_dom"/>
</dbReference>
<keyword evidence="1" id="KW-0808">Transferase</keyword>
<accession>A0A2L0F696</accession>
<dbReference type="InterPro" id="IPR008271">
    <property type="entry name" value="Ser/Thr_kinase_AS"/>
</dbReference>
<dbReference type="EMBL" id="CP012673">
    <property type="protein sequence ID" value="AUX47052.1"/>
    <property type="molecule type" value="Genomic_DNA"/>
</dbReference>
<dbReference type="GO" id="GO:0004674">
    <property type="term" value="F:protein serine/threonine kinase activity"/>
    <property type="evidence" value="ECO:0007669"/>
    <property type="project" value="TreeGrafter"/>
</dbReference>
<evidence type="ECO:0000256" key="3">
    <source>
        <dbReference type="ARBA" id="ARBA00022777"/>
    </source>
</evidence>
<dbReference type="RefSeq" id="WP_104985138.1">
    <property type="nucleotide sequence ID" value="NZ_CP012673.1"/>
</dbReference>
<dbReference type="PROSITE" id="PS50011">
    <property type="entry name" value="PROTEIN_KINASE_DOM"/>
    <property type="match status" value="1"/>
</dbReference>
<evidence type="ECO:0000256" key="6">
    <source>
        <dbReference type="SAM" id="MobiDB-lite"/>
    </source>
</evidence>
<feature type="region of interest" description="Disordered" evidence="6">
    <location>
        <begin position="443"/>
        <end position="467"/>
    </location>
</feature>
<dbReference type="InterPro" id="IPR011009">
    <property type="entry name" value="Kinase-like_dom_sf"/>
</dbReference>
<dbReference type="Gene3D" id="1.10.510.10">
    <property type="entry name" value="Transferase(Phosphotransferase) domain 1"/>
    <property type="match status" value="1"/>
</dbReference>
<evidence type="ECO:0000256" key="1">
    <source>
        <dbReference type="ARBA" id="ARBA00022679"/>
    </source>
</evidence>
<dbReference type="Pfam" id="PF00069">
    <property type="entry name" value="Pkinase"/>
    <property type="match status" value="1"/>
</dbReference>
<evidence type="ECO:0000256" key="5">
    <source>
        <dbReference type="PROSITE-ProRule" id="PRU10141"/>
    </source>
</evidence>
<keyword evidence="3" id="KW-0418">Kinase</keyword>
<dbReference type="PROSITE" id="PS00108">
    <property type="entry name" value="PROTEIN_KINASE_ST"/>
    <property type="match status" value="1"/>
</dbReference>
<evidence type="ECO:0000256" key="2">
    <source>
        <dbReference type="ARBA" id="ARBA00022741"/>
    </source>
</evidence>
<dbReference type="Gene3D" id="3.30.200.20">
    <property type="entry name" value="Phosphorylase Kinase, domain 1"/>
    <property type="match status" value="1"/>
</dbReference>
<dbReference type="Proteomes" id="UP000238348">
    <property type="component" value="Chromosome"/>
</dbReference>
<dbReference type="PROSITE" id="PS00107">
    <property type="entry name" value="PROTEIN_KINASE_ATP"/>
    <property type="match status" value="1"/>
</dbReference>
<keyword evidence="4 5" id="KW-0067">ATP-binding</keyword>
<feature type="domain" description="Protein kinase" evidence="7">
    <location>
        <begin position="19"/>
        <end position="291"/>
    </location>
</feature>
<gene>
    <name evidence="8" type="ORF">SOCE26_085640</name>
</gene>
<evidence type="ECO:0000313" key="8">
    <source>
        <dbReference type="EMBL" id="AUX47052.1"/>
    </source>
</evidence>
<dbReference type="PANTHER" id="PTHR43289">
    <property type="entry name" value="MITOGEN-ACTIVATED PROTEIN KINASE KINASE KINASE 20-RELATED"/>
    <property type="match status" value="1"/>
</dbReference>
<keyword evidence="2 5" id="KW-0547">Nucleotide-binding</keyword>
<sequence>MALPNKAKIPVGTVLAGKYRITREIGRGGMAAVYEAEHIDIGKRVAIKVLAQELTTSAVVVERFLREARAAASIRSPFICDVYDSGKLEDGRPFLVLELLEGESLYERMTVVRYLDPETTVAVVSQVCRGLTKAHAASIVHRDLKPENIFLTKDEEGRLCAKILDFGLAKFYAPVDGGDAHPRLTREGAVFGTPAYMSPEQVRGQGAVDHRADLWALGCITYECLTGRTVWQTEQGVAMTFAQIANAPLPLPSALRPDLPPSFTVWFEKALDRSIDRRFQTAKEFADELSIALGVAQPASPRGAEPSQVGLAPTPSGQGNINVAPPIDVAFDTPGPLHIDESRRTVSSGPMDRAVDPLGGVDLSGQPGAATAGRPSHGAGHQITFSGGPGDASLPDALAPPRPARRGGGGGRALVLFGVLALAAGAAYAGYRQFLKPTALPPVSSAAAPAASSAPATSSAPTVPARADASAEAASGLPWPPLVAQAQEAIAAGDLKGALRLLKDAQEKGNHPVPRTLSEHVQVALKDASGKAPCQLTGLARPRTHDLVREGGRAIGASRPSIALGPRGAVITWTDSHEGTEHAYTTSLDSAMRPSSPALDVTPEGRAIGRPELTSAGERLVLTYWDGKGPEAGVHVRWLDADGRIDGPAMMVAPFPRGGNSWPSLARSSDGFVIVWSDDSDNASEDLFLRRLSPNLEPLGESIRLTDVTPTGPSKPRVRFPSLAVASDVLHLAFRFDRDPMRVIQYMRLPLASADKGLPAPSPGKRADRALGDLSLVNSDRVRSDSPSIACGASGCFVVWHGEPPLGGASAAYIDPAKGQPLWRKRISKAGARPSIATAPNGQAQLVWFEQGRMVTASINRDGLGTPTRFARVSGDQPTPSISPGARPGEWYVAWLDYEAGHLEPYAARIQCR</sequence>
<feature type="region of interest" description="Disordered" evidence="6">
    <location>
        <begin position="590"/>
        <end position="609"/>
    </location>
</feature>
<evidence type="ECO:0000259" key="7">
    <source>
        <dbReference type="PROSITE" id="PS50011"/>
    </source>
</evidence>
<dbReference type="PANTHER" id="PTHR43289:SF6">
    <property type="entry name" value="SERINE_THREONINE-PROTEIN KINASE NEKL-3"/>
    <property type="match status" value="1"/>
</dbReference>
<dbReference type="GO" id="GO:0005524">
    <property type="term" value="F:ATP binding"/>
    <property type="evidence" value="ECO:0007669"/>
    <property type="project" value="UniProtKB-UniRule"/>
</dbReference>
<evidence type="ECO:0000256" key="4">
    <source>
        <dbReference type="ARBA" id="ARBA00022840"/>
    </source>
</evidence>
<name>A0A2L0F696_SORCE</name>
<dbReference type="SUPFAM" id="SSF56112">
    <property type="entry name" value="Protein kinase-like (PK-like)"/>
    <property type="match status" value="1"/>
</dbReference>
<feature type="region of interest" description="Disordered" evidence="6">
    <location>
        <begin position="297"/>
        <end position="321"/>
    </location>
</feature>
<dbReference type="CDD" id="cd14014">
    <property type="entry name" value="STKc_PknB_like"/>
    <property type="match status" value="1"/>
</dbReference>
<dbReference type="OrthoDB" id="5477963at2"/>
<dbReference type="AlphaFoldDB" id="A0A2L0F696"/>
<dbReference type="InterPro" id="IPR017441">
    <property type="entry name" value="Protein_kinase_ATP_BS"/>
</dbReference>
<feature type="region of interest" description="Disordered" evidence="6">
    <location>
        <begin position="362"/>
        <end position="407"/>
    </location>
</feature>